<feature type="transmembrane region" description="Helical" evidence="3">
    <location>
        <begin position="148"/>
        <end position="171"/>
    </location>
</feature>
<dbReference type="InterPro" id="IPR000160">
    <property type="entry name" value="GGDEF_dom"/>
</dbReference>
<feature type="transmembrane region" description="Helical" evidence="3">
    <location>
        <begin position="116"/>
        <end position="136"/>
    </location>
</feature>
<dbReference type="Proteomes" id="UP000555756">
    <property type="component" value="Unassembled WGS sequence"/>
</dbReference>
<dbReference type="GO" id="GO:0043709">
    <property type="term" value="P:cell adhesion involved in single-species biofilm formation"/>
    <property type="evidence" value="ECO:0007669"/>
    <property type="project" value="TreeGrafter"/>
</dbReference>
<dbReference type="CDD" id="cd01949">
    <property type="entry name" value="GGDEF"/>
    <property type="match status" value="1"/>
</dbReference>
<reference evidence="5 6" key="1">
    <citation type="submission" date="2020-04" db="EMBL/GenBank/DDBJ databases">
        <title>Description of novel Gluconacetobacter.</title>
        <authorList>
            <person name="Sombolestani A."/>
        </authorList>
    </citation>
    <scope>NUCLEOTIDE SEQUENCE [LARGE SCALE GENOMIC DNA]</scope>
    <source>
        <strain evidence="5 6">LMG 21311</strain>
    </source>
</reference>
<evidence type="ECO:0000256" key="3">
    <source>
        <dbReference type="SAM" id="Phobius"/>
    </source>
</evidence>
<feature type="transmembrane region" description="Helical" evidence="3">
    <location>
        <begin position="63"/>
        <end position="80"/>
    </location>
</feature>
<feature type="transmembrane region" description="Helical" evidence="3">
    <location>
        <begin position="6"/>
        <end position="25"/>
    </location>
</feature>
<feature type="transmembrane region" description="Helical" evidence="3">
    <location>
        <begin position="92"/>
        <end position="110"/>
    </location>
</feature>
<evidence type="ECO:0000313" key="6">
    <source>
        <dbReference type="Proteomes" id="UP000555756"/>
    </source>
</evidence>
<protein>
    <recommendedName>
        <fullName evidence="1">diguanylate cyclase</fullName>
        <ecNumber evidence="1">2.7.7.65</ecNumber>
    </recommendedName>
</protein>
<dbReference type="EC" id="2.7.7.65" evidence="1"/>
<dbReference type="InterPro" id="IPR050469">
    <property type="entry name" value="Diguanylate_Cyclase"/>
</dbReference>
<feature type="transmembrane region" description="Helical" evidence="3">
    <location>
        <begin position="37"/>
        <end position="57"/>
    </location>
</feature>
<dbReference type="GO" id="GO:0052621">
    <property type="term" value="F:diguanylate cyclase activity"/>
    <property type="evidence" value="ECO:0007669"/>
    <property type="project" value="UniProtKB-EC"/>
</dbReference>
<gene>
    <name evidence="5" type="ORF">HLH34_05885</name>
</gene>
<dbReference type="EMBL" id="JABEQF010000003">
    <property type="protein sequence ID" value="MBB2189494.1"/>
    <property type="molecule type" value="Genomic_DNA"/>
</dbReference>
<dbReference type="InterPro" id="IPR043128">
    <property type="entry name" value="Rev_trsase/Diguanyl_cyclase"/>
</dbReference>
<evidence type="ECO:0000256" key="1">
    <source>
        <dbReference type="ARBA" id="ARBA00012528"/>
    </source>
</evidence>
<dbReference type="InterPro" id="IPR029787">
    <property type="entry name" value="Nucleotide_cyclase"/>
</dbReference>
<dbReference type="GO" id="GO:0005886">
    <property type="term" value="C:plasma membrane"/>
    <property type="evidence" value="ECO:0007669"/>
    <property type="project" value="TreeGrafter"/>
</dbReference>
<organism evidence="5 6">
    <name type="scientific">Gluconacetobacter azotocaptans</name>
    <dbReference type="NCBI Taxonomy" id="142834"/>
    <lineage>
        <taxon>Bacteria</taxon>
        <taxon>Pseudomonadati</taxon>
        <taxon>Pseudomonadota</taxon>
        <taxon>Alphaproteobacteria</taxon>
        <taxon>Acetobacterales</taxon>
        <taxon>Acetobacteraceae</taxon>
        <taxon>Gluconacetobacter</taxon>
    </lineage>
</organism>
<dbReference type="PANTHER" id="PTHR45138">
    <property type="entry name" value="REGULATORY COMPONENTS OF SENSORY TRANSDUCTION SYSTEM"/>
    <property type="match status" value="1"/>
</dbReference>
<accession>A0A7W4PEF1</accession>
<feature type="transmembrane region" description="Helical" evidence="3">
    <location>
        <begin position="183"/>
        <end position="207"/>
    </location>
</feature>
<dbReference type="FunFam" id="3.30.70.270:FF:000001">
    <property type="entry name" value="Diguanylate cyclase domain protein"/>
    <property type="match status" value="1"/>
</dbReference>
<dbReference type="Gene3D" id="3.30.70.270">
    <property type="match status" value="1"/>
</dbReference>
<evidence type="ECO:0000259" key="4">
    <source>
        <dbReference type="PROSITE" id="PS50887"/>
    </source>
</evidence>
<keyword evidence="3" id="KW-1133">Transmembrane helix</keyword>
<dbReference type="Pfam" id="PF00990">
    <property type="entry name" value="GGDEF"/>
    <property type="match status" value="1"/>
</dbReference>
<dbReference type="PROSITE" id="PS50887">
    <property type="entry name" value="GGDEF"/>
    <property type="match status" value="1"/>
</dbReference>
<comment type="caution">
    <text evidence="5">The sequence shown here is derived from an EMBL/GenBank/DDBJ whole genome shotgun (WGS) entry which is preliminary data.</text>
</comment>
<proteinExistence type="predicted"/>
<dbReference type="SMART" id="SM00267">
    <property type="entry name" value="GGDEF"/>
    <property type="match status" value="1"/>
</dbReference>
<evidence type="ECO:0000256" key="2">
    <source>
        <dbReference type="ARBA" id="ARBA00034247"/>
    </source>
</evidence>
<keyword evidence="6" id="KW-1185">Reference proteome</keyword>
<dbReference type="PANTHER" id="PTHR45138:SF9">
    <property type="entry name" value="DIGUANYLATE CYCLASE DGCM-RELATED"/>
    <property type="match status" value="1"/>
</dbReference>
<sequence length="401" mass="43020">MDPRPPMILPLTIILVILLTSSNYIGAWLQDRRQVAMLWMTASALLVAVSFAVRTLLPPLPGIVLSNVGVMEAIGIICVACRRTRGRRVPPWVVLAPGVAWLALYLALDFPDHPDLRVVVTNLLAGSLFIVAPMELLRGEREGLVAGWWVAGILGIESLCCFGRTLITAWLSGGDRAAEVAHAGLIFVGLSSLVLMMLLSAGMVALVKEQTEQYHRRMAGLDALTGLGNRRRLNECLEQAVPQAGRSGRPLAVIMIDVDSFKAYNDHYGHPAGDNCLRAVADALQGGLVRRTDLVMRYGGEEFVVLLPDTSAAEAERIAERLRLAVRGLGLCHAGRHAGRDDGVVTISLGVAVLEPGAGMTDGAALLGAVDQALYEAKRRGRDQSVSYLPLQPEPVAITAP</sequence>
<dbReference type="GO" id="GO:1902201">
    <property type="term" value="P:negative regulation of bacterial-type flagellum-dependent cell motility"/>
    <property type="evidence" value="ECO:0007669"/>
    <property type="project" value="TreeGrafter"/>
</dbReference>
<keyword evidence="3" id="KW-0812">Transmembrane</keyword>
<keyword evidence="3" id="KW-0472">Membrane</keyword>
<comment type="catalytic activity">
    <reaction evidence="2">
        <text>2 GTP = 3',3'-c-di-GMP + 2 diphosphate</text>
        <dbReference type="Rhea" id="RHEA:24898"/>
        <dbReference type="ChEBI" id="CHEBI:33019"/>
        <dbReference type="ChEBI" id="CHEBI:37565"/>
        <dbReference type="ChEBI" id="CHEBI:58805"/>
        <dbReference type="EC" id="2.7.7.65"/>
    </reaction>
</comment>
<dbReference type="NCBIfam" id="TIGR00254">
    <property type="entry name" value="GGDEF"/>
    <property type="match status" value="1"/>
</dbReference>
<dbReference type="AlphaFoldDB" id="A0A7W4PEF1"/>
<feature type="domain" description="GGDEF" evidence="4">
    <location>
        <begin position="249"/>
        <end position="390"/>
    </location>
</feature>
<dbReference type="SUPFAM" id="SSF55073">
    <property type="entry name" value="Nucleotide cyclase"/>
    <property type="match status" value="1"/>
</dbReference>
<dbReference type="RefSeq" id="WP_183118636.1">
    <property type="nucleotide sequence ID" value="NZ_JABEQF010000003.1"/>
</dbReference>
<evidence type="ECO:0000313" key="5">
    <source>
        <dbReference type="EMBL" id="MBB2189494.1"/>
    </source>
</evidence>
<name>A0A7W4PEF1_9PROT</name>